<protein>
    <submittedName>
        <fullName evidence="3">Uncharacterized protein</fullName>
    </submittedName>
</protein>
<keyword evidence="2" id="KW-1133">Transmembrane helix</keyword>
<feature type="region of interest" description="Disordered" evidence="1">
    <location>
        <begin position="1"/>
        <end position="22"/>
    </location>
</feature>
<sequence length="81" mass="9001">MVGKTSVRKSHEAEDTKGMPDRCSQICPEKDSMGLVLFLMLLLDLWELFALGLLTVDLYLGGRVVFASFLEGIISWYGSNS</sequence>
<reference evidence="3 4" key="1">
    <citation type="journal article" date="2019" name="Sci. Rep.">
        <title>Orb-weaving spider Araneus ventricosus genome elucidates the spidroin gene catalogue.</title>
        <authorList>
            <person name="Kono N."/>
            <person name="Nakamura H."/>
            <person name="Ohtoshi R."/>
            <person name="Moran D.A.P."/>
            <person name="Shinohara A."/>
            <person name="Yoshida Y."/>
            <person name="Fujiwara M."/>
            <person name="Mori M."/>
            <person name="Tomita M."/>
            <person name="Arakawa K."/>
        </authorList>
    </citation>
    <scope>NUCLEOTIDE SEQUENCE [LARGE SCALE GENOMIC DNA]</scope>
</reference>
<organism evidence="3 4">
    <name type="scientific">Araneus ventricosus</name>
    <name type="common">Orbweaver spider</name>
    <name type="synonym">Epeira ventricosa</name>
    <dbReference type="NCBI Taxonomy" id="182803"/>
    <lineage>
        <taxon>Eukaryota</taxon>
        <taxon>Metazoa</taxon>
        <taxon>Ecdysozoa</taxon>
        <taxon>Arthropoda</taxon>
        <taxon>Chelicerata</taxon>
        <taxon>Arachnida</taxon>
        <taxon>Araneae</taxon>
        <taxon>Araneomorphae</taxon>
        <taxon>Entelegynae</taxon>
        <taxon>Araneoidea</taxon>
        <taxon>Araneidae</taxon>
        <taxon>Araneus</taxon>
    </lineage>
</organism>
<evidence type="ECO:0000313" key="3">
    <source>
        <dbReference type="EMBL" id="GBM92954.1"/>
    </source>
</evidence>
<dbReference type="Proteomes" id="UP000499080">
    <property type="component" value="Unassembled WGS sequence"/>
</dbReference>
<keyword evidence="4" id="KW-1185">Reference proteome</keyword>
<name>A0A4Y2JSN0_ARAVE</name>
<keyword evidence="2" id="KW-0472">Membrane</keyword>
<comment type="caution">
    <text evidence="3">The sequence shown here is derived from an EMBL/GenBank/DDBJ whole genome shotgun (WGS) entry which is preliminary data.</text>
</comment>
<keyword evidence="2" id="KW-0812">Transmembrane</keyword>
<proteinExistence type="predicted"/>
<evidence type="ECO:0000313" key="4">
    <source>
        <dbReference type="Proteomes" id="UP000499080"/>
    </source>
</evidence>
<feature type="transmembrane region" description="Helical" evidence="2">
    <location>
        <begin position="35"/>
        <end position="54"/>
    </location>
</feature>
<feature type="compositionally biased region" description="Basic and acidic residues" evidence="1">
    <location>
        <begin position="9"/>
        <end position="20"/>
    </location>
</feature>
<evidence type="ECO:0000256" key="1">
    <source>
        <dbReference type="SAM" id="MobiDB-lite"/>
    </source>
</evidence>
<evidence type="ECO:0000256" key="2">
    <source>
        <dbReference type="SAM" id="Phobius"/>
    </source>
</evidence>
<dbReference type="AlphaFoldDB" id="A0A4Y2JSN0"/>
<accession>A0A4Y2JSN0</accession>
<gene>
    <name evidence="3" type="ORF">AVEN_223644_1</name>
</gene>
<dbReference type="EMBL" id="BGPR01003834">
    <property type="protein sequence ID" value="GBM92954.1"/>
    <property type="molecule type" value="Genomic_DNA"/>
</dbReference>